<dbReference type="CDD" id="cd00609">
    <property type="entry name" value="AAT_like"/>
    <property type="match status" value="1"/>
</dbReference>
<comment type="cofactor">
    <cofactor evidence="1 6">
        <name>pyridoxal 5'-phosphate</name>
        <dbReference type="ChEBI" id="CHEBI:597326"/>
    </cofactor>
</comment>
<dbReference type="Gene3D" id="3.40.640.10">
    <property type="entry name" value="Type I PLP-dependent aspartate aminotransferase-like (Major domain)"/>
    <property type="match status" value="1"/>
</dbReference>
<dbReference type="Pfam" id="PF00155">
    <property type="entry name" value="Aminotran_1_2"/>
    <property type="match status" value="1"/>
</dbReference>
<sequence length="470" mass="50280">MPLRASEEESDPAPPGCAPSRALRIGAEFDYLGRVYVDPLDVSSRARRGGGGPPRAQDTLRIVSSSARISARIAAIAESATLKVDAKAKALQAQGRPVISYAAGEPDFRTPEHIVEAASAAVLDPRNYRYTPAAGLPDLREAIAEKTARDSGWAVEASQVVVTNGGKQAVYQAFQTLLDDGDEVLVPTPYWTTYPEAIKLAGGVQVDVFAGADQGYLVTVEQLEAARTERTTVLLFVSPSNPTGAVYSAEQTRAIGEWAEEHGLWVVADEIYQNLVYAEEGQDDAAPLESATSIVEAVPALRDRTILVNGVAKTYAMTGWRVGWMVGPADAIKGASNLQSHLSSNVSNISQRAAIAALTGPQEPAEEMRLAFDRRRRTIVAELNAIDGVECPTPGGAFYVYPDVSGLLNREWRGVTPTTSLELADLILEQAEVATVPGEAFGPSGYLRLSYALGDDALLEGVKRLQALFR</sequence>
<dbReference type="FunFam" id="3.40.640.10:FF:000033">
    <property type="entry name" value="Aspartate aminotransferase"/>
    <property type="match status" value="1"/>
</dbReference>
<evidence type="ECO:0000256" key="6">
    <source>
        <dbReference type="RuleBase" id="RU000481"/>
    </source>
</evidence>
<comment type="similarity">
    <text evidence="2 6">Belongs to the class-I pyridoxal-phosphate-dependent aminotransferase family.</text>
</comment>
<keyword evidence="9" id="KW-1185">Reference proteome</keyword>
<evidence type="ECO:0000256" key="1">
    <source>
        <dbReference type="ARBA" id="ARBA00001933"/>
    </source>
</evidence>
<dbReference type="InterPro" id="IPR015422">
    <property type="entry name" value="PyrdxlP-dep_Trfase_small"/>
</dbReference>
<dbReference type="GO" id="GO:0006520">
    <property type="term" value="P:amino acid metabolic process"/>
    <property type="evidence" value="ECO:0007669"/>
    <property type="project" value="InterPro"/>
</dbReference>
<evidence type="ECO:0000313" key="8">
    <source>
        <dbReference type="EMBL" id="SMH45535.1"/>
    </source>
</evidence>
<dbReference type="InterPro" id="IPR004838">
    <property type="entry name" value="NHTrfase_class1_PyrdxlP-BS"/>
</dbReference>
<keyword evidence="5" id="KW-0663">Pyridoxal phosphate</keyword>
<dbReference type="SUPFAM" id="SSF53383">
    <property type="entry name" value="PLP-dependent transferases"/>
    <property type="match status" value="1"/>
</dbReference>
<keyword evidence="4 6" id="KW-0808">Transferase</keyword>
<evidence type="ECO:0000259" key="7">
    <source>
        <dbReference type="Pfam" id="PF00155"/>
    </source>
</evidence>
<evidence type="ECO:0000256" key="5">
    <source>
        <dbReference type="ARBA" id="ARBA00022898"/>
    </source>
</evidence>
<name>A0A1X7P572_9MICO</name>
<accession>A0A1X7P572</accession>
<dbReference type="EC" id="2.6.1.-" evidence="6"/>
<dbReference type="PANTHER" id="PTHR46383">
    <property type="entry name" value="ASPARTATE AMINOTRANSFERASE"/>
    <property type="match status" value="1"/>
</dbReference>
<dbReference type="InterPro" id="IPR015421">
    <property type="entry name" value="PyrdxlP-dep_Trfase_major"/>
</dbReference>
<reference evidence="9" key="1">
    <citation type="submission" date="2017-04" db="EMBL/GenBank/DDBJ databases">
        <authorList>
            <person name="Varghese N."/>
            <person name="Submissions S."/>
        </authorList>
    </citation>
    <scope>NUCLEOTIDE SEQUENCE [LARGE SCALE GENOMIC DNA]</scope>
    <source>
        <strain evidence="9">VKM Ac-2121</strain>
    </source>
</reference>
<evidence type="ECO:0000256" key="4">
    <source>
        <dbReference type="ARBA" id="ARBA00022679"/>
    </source>
</evidence>
<evidence type="ECO:0000256" key="3">
    <source>
        <dbReference type="ARBA" id="ARBA00022576"/>
    </source>
</evidence>
<dbReference type="AlphaFoldDB" id="A0A1X7P572"/>
<gene>
    <name evidence="8" type="ORF">SAMN06295885_2563</name>
</gene>
<dbReference type="GO" id="GO:0030170">
    <property type="term" value="F:pyridoxal phosphate binding"/>
    <property type="evidence" value="ECO:0007669"/>
    <property type="project" value="InterPro"/>
</dbReference>
<proteinExistence type="inferred from homology"/>
<dbReference type="InterPro" id="IPR015424">
    <property type="entry name" value="PyrdxlP-dep_Trfase"/>
</dbReference>
<keyword evidence="3 6" id="KW-0032">Aminotransferase</keyword>
<dbReference type="Gene3D" id="3.90.1150.10">
    <property type="entry name" value="Aspartate Aminotransferase, domain 1"/>
    <property type="match status" value="1"/>
</dbReference>
<dbReference type="InterPro" id="IPR050596">
    <property type="entry name" value="AspAT/PAT-like"/>
</dbReference>
<organism evidence="8 9">
    <name type="scientific">Rathayibacter oskolensis</name>
    <dbReference type="NCBI Taxonomy" id="1891671"/>
    <lineage>
        <taxon>Bacteria</taxon>
        <taxon>Bacillati</taxon>
        <taxon>Actinomycetota</taxon>
        <taxon>Actinomycetes</taxon>
        <taxon>Micrococcales</taxon>
        <taxon>Microbacteriaceae</taxon>
        <taxon>Rathayibacter</taxon>
    </lineage>
</organism>
<feature type="domain" description="Aminotransferase class I/classII large" evidence="7">
    <location>
        <begin position="98"/>
        <end position="460"/>
    </location>
</feature>
<evidence type="ECO:0000256" key="2">
    <source>
        <dbReference type="ARBA" id="ARBA00007441"/>
    </source>
</evidence>
<dbReference type="InterPro" id="IPR004839">
    <property type="entry name" value="Aminotransferase_I/II_large"/>
</dbReference>
<dbReference type="EMBL" id="FXBM01000002">
    <property type="protein sequence ID" value="SMH45535.1"/>
    <property type="molecule type" value="Genomic_DNA"/>
</dbReference>
<dbReference type="STRING" id="1891671.SAMN06295885_2563"/>
<dbReference type="PROSITE" id="PS00105">
    <property type="entry name" value="AA_TRANSFER_CLASS_1"/>
    <property type="match status" value="1"/>
</dbReference>
<protein>
    <recommendedName>
        <fullName evidence="6">Aminotransferase</fullName>
        <ecNumber evidence="6">2.6.1.-</ecNumber>
    </recommendedName>
</protein>
<dbReference type="PANTHER" id="PTHR46383:SF1">
    <property type="entry name" value="ASPARTATE AMINOTRANSFERASE"/>
    <property type="match status" value="1"/>
</dbReference>
<dbReference type="GO" id="GO:0008483">
    <property type="term" value="F:transaminase activity"/>
    <property type="evidence" value="ECO:0007669"/>
    <property type="project" value="UniProtKB-KW"/>
</dbReference>
<evidence type="ECO:0000313" key="9">
    <source>
        <dbReference type="Proteomes" id="UP000193711"/>
    </source>
</evidence>
<dbReference type="Proteomes" id="UP000193711">
    <property type="component" value="Unassembled WGS sequence"/>
</dbReference>